<dbReference type="InParanoid" id="B2A6W9"/>
<dbReference type="PANTHER" id="PTHR42945:SF9">
    <property type="entry name" value="HISTIDINE BIOSYNTHESIS BIFUNCTIONAL PROTEIN HISIE"/>
    <property type="match status" value="1"/>
</dbReference>
<comment type="catalytic activity">
    <reaction evidence="2 15">
        <text>1-(5-phospho-beta-D-ribosyl)-ATP + H2O = 1-(5-phospho-beta-D-ribosyl)-5'-AMP + diphosphate + H(+)</text>
        <dbReference type="Rhea" id="RHEA:22828"/>
        <dbReference type="ChEBI" id="CHEBI:15377"/>
        <dbReference type="ChEBI" id="CHEBI:15378"/>
        <dbReference type="ChEBI" id="CHEBI:33019"/>
        <dbReference type="ChEBI" id="CHEBI:59457"/>
        <dbReference type="ChEBI" id="CHEBI:73183"/>
        <dbReference type="EC" id="3.6.1.31"/>
    </reaction>
</comment>
<evidence type="ECO:0000259" key="16">
    <source>
        <dbReference type="Pfam" id="PF01502"/>
    </source>
</evidence>
<evidence type="ECO:0000313" key="17">
    <source>
        <dbReference type="EMBL" id="ACB85563.1"/>
    </source>
</evidence>
<dbReference type="GO" id="GO:0004635">
    <property type="term" value="F:phosphoribosyl-AMP cyclohydrolase activity"/>
    <property type="evidence" value="ECO:0007669"/>
    <property type="project" value="UniProtKB-UniRule"/>
</dbReference>
<dbReference type="HAMAP" id="MF_01020">
    <property type="entry name" value="HisE"/>
    <property type="match status" value="1"/>
</dbReference>
<evidence type="ECO:0000256" key="13">
    <source>
        <dbReference type="ARBA" id="ARBA00023102"/>
    </source>
</evidence>
<organism evidence="17 18">
    <name type="scientific">Natranaerobius thermophilus (strain ATCC BAA-1301 / DSM 18059 / JW/NM-WN-LF)</name>
    <dbReference type="NCBI Taxonomy" id="457570"/>
    <lineage>
        <taxon>Bacteria</taxon>
        <taxon>Bacillati</taxon>
        <taxon>Bacillota</taxon>
        <taxon>Clostridia</taxon>
        <taxon>Natranaerobiales</taxon>
        <taxon>Natranaerobiaceae</taxon>
        <taxon>Natranaerobius</taxon>
    </lineage>
</organism>
<dbReference type="NCBIfam" id="TIGR03188">
    <property type="entry name" value="histidine_hisI"/>
    <property type="match status" value="1"/>
</dbReference>
<dbReference type="eggNOG" id="COG0140">
    <property type="taxonomic scope" value="Bacteria"/>
</dbReference>
<comment type="catalytic activity">
    <reaction evidence="1 15">
        <text>1-(5-phospho-beta-D-ribosyl)-5'-AMP + H2O = 1-(5-phospho-beta-D-ribosyl)-5-[(5-phospho-beta-D-ribosylamino)methylideneamino]imidazole-4-carboxamide</text>
        <dbReference type="Rhea" id="RHEA:20049"/>
        <dbReference type="ChEBI" id="CHEBI:15377"/>
        <dbReference type="ChEBI" id="CHEBI:58435"/>
        <dbReference type="ChEBI" id="CHEBI:59457"/>
        <dbReference type="EC" id="3.5.4.19"/>
    </reaction>
</comment>
<keyword evidence="10 15" id="KW-0547">Nucleotide-binding</keyword>
<gene>
    <name evidence="15" type="primary">hisI</name>
    <name evidence="15" type="synonym">hisIE</name>
    <name evidence="17" type="ordered locus">Nther_1996</name>
</gene>
<evidence type="ECO:0000256" key="14">
    <source>
        <dbReference type="ARBA" id="ARBA00023268"/>
    </source>
</evidence>
<dbReference type="eggNOG" id="COG0139">
    <property type="taxonomic scope" value="Bacteria"/>
</dbReference>
<dbReference type="RefSeq" id="WP_012448420.1">
    <property type="nucleotide sequence ID" value="NC_010718.1"/>
</dbReference>
<evidence type="ECO:0000256" key="12">
    <source>
        <dbReference type="ARBA" id="ARBA00022840"/>
    </source>
</evidence>
<dbReference type="Pfam" id="PF01503">
    <property type="entry name" value="PRA-PH"/>
    <property type="match status" value="1"/>
</dbReference>
<comment type="pathway">
    <text evidence="4 15">Amino-acid biosynthesis; L-histidine biosynthesis; L-histidine from 5-phospho-alpha-D-ribose 1-diphosphate: step 3/9.</text>
</comment>
<evidence type="ECO:0000256" key="9">
    <source>
        <dbReference type="ARBA" id="ARBA00022605"/>
    </source>
</evidence>
<dbReference type="CDD" id="cd11534">
    <property type="entry name" value="NTP-PPase_HisIE_like"/>
    <property type="match status" value="1"/>
</dbReference>
<dbReference type="InterPro" id="IPR023019">
    <property type="entry name" value="His_synth_HisIE"/>
</dbReference>
<dbReference type="AlphaFoldDB" id="B2A6W9"/>
<keyword evidence="8 15" id="KW-0963">Cytoplasm</keyword>
<dbReference type="NCBIfam" id="NF000768">
    <property type="entry name" value="PRK00051.1"/>
    <property type="match status" value="1"/>
</dbReference>
<dbReference type="InterPro" id="IPR002496">
    <property type="entry name" value="PRib_AMP_CycHydrolase_dom"/>
</dbReference>
<proteinExistence type="inferred from homology"/>
<feature type="domain" description="Phosphoribosyl-AMP cyclohydrolase" evidence="16">
    <location>
        <begin position="25"/>
        <end position="98"/>
    </location>
</feature>
<dbReference type="STRING" id="457570.Nther_1996"/>
<keyword evidence="18" id="KW-1185">Reference proteome</keyword>
<feature type="region of interest" description="Phosphoribosyl-ATP pyrophosphohydrolase" evidence="15">
    <location>
        <begin position="121"/>
        <end position="211"/>
    </location>
</feature>
<dbReference type="UniPathway" id="UPA00031">
    <property type="reaction ID" value="UER00007"/>
</dbReference>
<dbReference type="GO" id="GO:0005737">
    <property type="term" value="C:cytoplasm"/>
    <property type="evidence" value="ECO:0007669"/>
    <property type="project" value="UniProtKB-SubCell"/>
</dbReference>
<keyword evidence="13 15" id="KW-0368">Histidine biosynthesis</keyword>
<name>B2A6W9_NATTJ</name>
<protein>
    <recommendedName>
        <fullName evidence="15">Histidine biosynthesis bifunctional protein HisIE</fullName>
    </recommendedName>
    <domain>
        <recommendedName>
            <fullName evidence="15">Phosphoribosyl-AMP cyclohydrolase</fullName>
            <shortName evidence="15">PRA-CH</shortName>
            <ecNumber evidence="15">3.5.4.19</ecNumber>
        </recommendedName>
    </domain>
    <domain>
        <recommendedName>
            <fullName evidence="15">Phosphoribosyl-ATP pyrophosphatase</fullName>
            <shortName evidence="15">PRA-PH</shortName>
            <ecNumber evidence="15">3.6.1.31</ecNumber>
        </recommendedName>
    </domain>
</protein>
<evidence type="ECO:0000256" key="3">
    <source>
        <dbReference type="ARBA" id="ARBA00004496"/>
    </source>
</evidence>
<dbReference type="Gene3D" id="1.10.287.1080">
    <property type="entry name" value="MazG-like"/>
    <property type="match status" value="1"/>
</dbReference>
<comment type="subcellular location">
    <subcellularLocation>
        <location evidence="3 15">Cytoplasm</location>
    </subcellularLocation>
</comment>
<dbReference type="KEGG" id="nth:Nther_1996"/>
<dbReference type="EMBL" id="CP001034">
    <property type="protein sequence ID" value="ACB85563.1"/>
    <property type="molecule type" value="Genomic_DNA"/>
</dbReference>
<dbReference type="FunCoup" id="B2A6W9">
    <property type="interactions" value="159"/>
</dbReference>
<comment type="similarity">
    <text evidence="6 15">In the C-terminal section; belongs to the PRA-PH family.</text>
</comment>
<evidence type="ECO:0000256" key="6">
    <source>
        <dbReference type="ARBA" id="ARBA00007731"/>
    </source>
</evidence>
<evidence type="ECO:0000256" key="2">
    <source>
        <dbReference type="ARBA" id="ARBA00001460"/>
    </source>
</evidence>
<dbReference type="Pfam" id="PF01502">
    <property type="entry name" value="PRA-CH"/>
    <property type="match status" value="1"/>
</dbReference>
<keyword evidence="9 15" id="KW-0028">Amino-acid biosynthesis</keyword>
<evidence type="ECO:0000313" key="18">
    <source>
        <dbReference type="Proteomes" id="UP000001683"/>
    </source>
</evidence>
<feature type="region of interest" description="Phosphoribosyl-AMP cyclohydrolase" evidence="15">
    <location>
        <begin position="1"/>
        <end position="120"/>
    </location>
</feature>
<dbReference type="GO" id="GO:0000105">
    <property type="term" value="P:L-histidine biosynthetic process"/>
    <property type="evidence" value="ECO:0007669"/>
    <property type="project" value="UniProtKB-UniRule"/>
</dbReference>
<evidence type="ECO:0000256" key="1">
    <source>
        <dbReference type="ARBA" id="ARBA00000024"/>
    </source>
</evidence>
<sequence length="211" mass="24061">MNVNFSQDGLIPCIAQDANTGEVLMLAYMSQEAFEKTRESGSLWFWSRSKQRLWQKGESSGNTLIVTSLKLDCDKDTLLALVEPQGPACHTGETSCFFNEVTRTDDSRNYRFDDRSSNGILNTLNQLIEQRLEEQPDNSYIIKLTNKGENQVLKKVGEEATELVTACKDEDKKEIIHESADLIFHTLLALKYFQVDLSEVLQELHNRHADR</sequence>
<dbReference type="SUPFAM" id="SSF141734">
    <property type="entry name" value="HisI-like"/>
    <property type="match status" value="1"/>
</dbReference>
<evidence type="ECO:0000256" key="5">
    <source>
        <dbReference type="ARBA" id="ARBA00005204"/>
    </source>
</evidence>
<evidence type="ECO:0000256" key="15">
    <source>
        <dbReference type="HAMAP-Rule" id="MF_01019"/>
    </source>
</evidence>
<reference evidence="17 18" key="1">
    <citation type="submission" date="2008-04" db="EMBL/GenBank/DDBJ databases">
        <title>Complete sequence of chromosome of Natranaerobius thermophilus JW/NM-WN-LF.</title>
        <authorList>
            <consortium name="US DOE Joint Genome Institute"/>
            <person name="Copeland A."/>
            <person name="Lucas S."/>
            <person name="Lapidus A."/>
            <person name="Glavina del Rio T."/>
            <person name="Dalin E."/>
            <person name="Tice H."/>
            <person name="Bruce D."/>
            <person name="Goodwin L."/>
            <person name="Pitluck S."/>
            <person name="Chertkov O."/>
            <person name="Brettin T."/>
            <person name="Detter J.C."/>
            <person name="Han C."/>
            <person name="Kuske C.R."/>
            <person name="Schmutz J."/>
            <person name="Larimer F."/>
            <person name="Land M."/>
            <person name="Hauser L."/>
            <person name="Kyrpides N."/>
            <person name="Lykidis A."/>
            <person name="Mesbah N.M."/>
            <person name="Wiegel J."/>
        </authorList>
    </citation>
    <scope>NUCLEOTIDE SEQUENCE [LARGE SCALE GENOMIC DNA]</scope>
    <source>
        <strain evidence="18">ATCC BAA-1301 / DSM 18059 / JW/NM-WN-LF</strain>
    </source>
</reference>
<dbReference type="NCBIfam" id="NF002747">
    <property type="entry name" value="PRK02759.1"/>
    <property type="match status" value="1"/>
</dbReference>
<dbReference type="InterPro" id="IPR038019">
    <property type="entry name" value="PRib_AMP_CycHydrolase_sf"/>
</dbReference>
<dbReference type="FunFam" id="3.10.20.810:FF:000001">
    <property type="entry name" value="Histidine biosynthesis bifunctional protein HisIE"/>
    <property type="match status" value="1"/>
</dbReference>
<dbReference type="GO" id="GO:0004636">
    <property type="term" value="F:phosphoribosyl-ATP diphosphatase activity"/>
    <property type="evidence" value="ECO:0007669"/>
    <property type="project" value="UniProtKB-UniRule"/>
</dbReference>
<dbReference type="PANTHER" id="PTHR42945">
    <property type="entry name" value="HISTIDINE BIOSYNTHESIS BIFUNCTIONAL PROTEIN"/>
    <property type="match status" value="1"/>
</dbReference>
<dbReference type="InterPro" id="IPR021130">
    <property type="entry name" value="PRib-ATP_PPHydrolase-like"/>
</dbReference>
<dbReference type="NCBIfam" id="NF001611">
    <property type="entry name" value="PRK00400.1-3"/>
    <property type="match status" value="1"/>
</dbReference>
<comment type="pathway">
    <text evidence="5 15">Amino-acid biosynthesis; L-histidine biosynthesis; L-histidine from 5-phospho-alpha-D-ribose 1-diphosphate: step 2/9.</text>
</comment>
<evidence type="ECO:0000256" key="11">
    <source>
        <dbReference type="ARBA" id="ARBA00022801"/>
    </source>
</evidence>
<dbReference type="SUPFAM" id="SSF101386">
    <property type="entry name" value="all-alpha NTP pyrophosphatases"/>
    <property type="match status" value="1"/>
</dbReference>
<keyword evidence="14 15" id="KW-0511">Multifunctional enzyme</keyword>
<evidence type="ECO:0000256" key="8">
    <source>
        <dbReference type="ARBA" id="ARBA00022490"/>
    </source>
</evidence>
<dbReference type="Proteomes" id="UP000001683">
    <property type="component" value="Chromosome"/>
</dbReference>
<dbReference type="HOGENOM" id="CLU_048577_3_1_9"/>
<dbReference type="EC" id="3.5.4.19" evidence="15"/>
<evidence type="ECO:0000256" key="4">
    <source>
        <dbReference type="ARBA" id="ARBA00005169"/>
    </source>
</evidence>
<evidence type="ECO:0000256" key="7">
    <source>
        <dbReference type="ARBA" id="ARBA00008299"/>
    </source>
</evidence>
<dbReference type="OrthoDB" id="9795769at2"/>
<evidence type="ECO:0000256" key="10">
    <source>
        <dbReference type="ARBA" id="ARBA00022741"/>
    </source>
</evidence>
<keyword evidence="11 15" id="KW-0378">Hydrolase</keyword>
<dbReference type="HAMAP" id="MF_01019">
    <property type="entry name" value="HisIE"/>
    <property type="match status" value="1"/>
</dbReference>
<reference evidence="17 18" key="2">
    <citation type="journal article" date="2011" name="J. Bacteriol.">
        <title>Complete genome sequence of the anaerobic, halophilic alkalithermophile Natranaerobius thermophilus JW/NM-WN-LF.</title>
        <authorList>
            <person name="Zhao B."/>
            <person name="Mesbah N.M."/>
            <person name="Dalin E."/>
            <person name="Goodwin L."/>
            <person name="Nolan M."/>
            <person name="Pitluck S."/>
            <person name="Chertkov O."/>
            <person name="Brettin T.S."/>
            <person name="Han J."/>
            <person name="Larimer F.W."/>
            <person name="Land M.L."/>
            <person name="Hauser L."/>
            <person name="Kyrpides N."/>
            <person name="Wiegel J."/>
        </authorList>
    </citation>
    <scope>NUCLEOTIDE SEQUENCE [LARGE SCALE GENOMIC DNA]</scope>
    <source>
        <strain evidence="18">ATCC BAA-1301 / DSM 18059 / JW/NM-WN-LF</strain>
    </source>
</reference>
<comment type="similarity">
    <text evidence="7 15">In the N-terminal section; belongs to the PRA-CH family.</text>
</comment>
<keyword evidence="12 15" id="KW-0067">ATP-binding</keyword>
<accession>B2A6W9</accession>
<dbReference type="EC" id="3.6.1.31" evidence="15"/>
<dbReference type="Gene3D" id="3.10.20.810">
    <property type="entry name" value="Phosphoribosyl-AMP cyclohydrolase"/>
    <property type="match status" value="1"/>
</dbReference>
<dbReference type="GO" id="GO:0005524">
    <property type="term" value="F:ATP binding"/>
    <property type="evidence" value="ECO:0007669"/>
    <property type="project" value="UniProtKB-KW"/>
</dbReference>
<dbReference type="InterPro" id="IPR008179">
    <property type="entry name" value="HisE"/>
</dbReference>